<keyword evidence="7" id="KW-0325">Glycoprotein</keyword>
<evidence type="ECO:0000256" key="7">
    <source>
        <dbReference type="ARBA" id="ARBA00023180"/>
    </source>
</evidence>
<comment type="subcellular location">
    <subcellularLocation>
        <location evidence="1">Cell membrane</location>
    </subcellularLocation>
    <subcellularLocation>
        <location evidence="2">Cell surface</location>
    </subcellularLocation>
</comment>
<dbReference type="InterPro" id="IPR038160">
    <property type="entry name" value="6_CYS_dom_sf"/>
</dbReference>
<dbReference type="Pfam" id="PF07422">
    <property type="entry name" value="s48_45"/>
    <property type="match status" value="2"/>
</dbReference>
<comment type="caution">
    <text evidence="10">The sequence shown here is derived from an EMBL/GenBank/DDBJ whole genome shotgun (WGS) entry which is preliminary data.</text>
</comment>
<name>A0AAV4LTV9_BABCB</name>
<evidence type="ECO:0000313" key="10">
    <source>
        <dbReference type="EMBL" id="GIX63616.1"/>
    </source>
</evidence>
<dbReference type="Proteomes" id="UP001497744">
    <property type="component" value="Unassembled WGS sequence"/>
</dbReference>
<keyword evidence="3" id="KW-1003">Cell membrane</keyword>
<evidence type="ECO:0000256" key="3">
    <source>
        <dbReference type="ARBA" id="ARBA00022475"/>
    </source>
</evidence>
<sequence>MKPLSLRTACSLLSSALLSSLLLGGSQVGAQLGFLSKMVDGAVDRVTSYALKAKVIEYATETDFDPAGNVVTVVELSPGQSIRYSCGKAGVAARGKFMLAPADPSAQVLAAKGEDPMEVAVTRVQPSYNVYRSDRALFIKTFQKLGFDHMLIDYHSDTTLMARDPENFSVNLLCIYIPSASEEAPRYRWLQIKFKGVLPMAYGCGSTKHHMFKNTIPKPRYALSATYRSPERCKIYAQPGMVVGIYCDKNDHVSPPHCFRQVANQKGNMSAYNRIQDRNFHYSSSNDRLRLMKIAAGVDAADFSFECYCKDAEDRTTAVVKVALRNPSTCDLVQILSDYRLTGKFPWAGCYKEISAGKSVSIVMPRPTTTVNPRATVGGLHMYPKEGIDTAYFTAMPATELKRTKIHDMIGLIGFSATQREYKDKLVYNFSAAKDAVIVIKHQVASLSYLYKYYDTFKGSPSTDMTAVSLGFLPTDPYTYGCGVGNTSIFNQQGVRFRNEPIKRGSNHYTQVNCTVNVWESSPVGFYCPKDHILVPHGCFSKMYLRENEKVVNLTDYAPTARIVDAPNLKVVDFLVPESTRDRITYSKEELQCLCRRKDGTLMATITLQLSKPSNK</sequence>
<evidence type="ECO:0000313" key="11">
    <source>
        <dbReference type="Proteomes" id="UP001497744"/>
    </source>
</evidence>
<feature type="domain" description="6-Cys" evidence="9">
    <location>
        <begin position="200"/>
        <end position="327"/>
    </location>
</feature>
<keyword evidence="4 8" id="KW-0732">Signal</keyword>
<evidence type="ECO:0000256" key="8">
    <source>
        <dbReference type="SAM" id="SignalP"/>
    </source>
</evidence>
<keyword evidence="11" id="KW-1185">Reference proteome</keyword>
<keyword evidence="5" id="KW-0472">Membrane</keyword>
<dbReference type="GO" id="GO:0005886">
    <property type="term" value="C:plasma membrane"/>
    <property type="evidence" value="ECO:0007669"/>
    <property type="project" value="UniProtKB-SubCell"/>
</dbReference>
<dbReference type="GO" id="GO:0009986">
    <property type="term" value="C:cell surface"/>
    <property type="evidence" value="ECO:0007669"/>
    <property type="project" value="UniProtKB-SubCell"/>
</dbReference>
<proteinExistence type="predicted"/>
<protein>
    <submittedName>
        <fullName evidence="10">6-cysteine protein</fullName>
    </submittedName>
</protein>
<evidence type="ECO:0000256" key="5">
    <source>
        <dbReference type="ARBA" id="ARBA00023136"/>
    </source>
</evidence>
<reference evidence="10 11" key="1">
    <citation type="submission" date="2021-06" db="EMBL/GenBank/DDBJ databases">
        <title>Genome sequence of Babesia caballi.</title>
        <authorList>
            <person name="Yamagishi J."/>
            <person name="Kidaka T."/>
            <person name="Ochi A."/>
        </authorList>
    </citation>
    <scope>NUCLEOTIDE SEQUENCE [LARGE SCALE GENOMIC DNA]</scope>
    <source>
        <strain evidence="10">USDA-D6B2</strain>
    </source>
</reference>
<evidence type="ECO:0000256" key="4">
    <source>
        <dbReference type="ARBA" id="ARBA00022729"/>
    </source>
</evidence>
<dbReference type="RefSeq" id="XP_067715685.1">
    <property type="nucleotide sequence ID" value="XM_067859584.1"/>
</dbReference>
<dbReference type="EMBL" id="BPLF01000002">
    <property type="protein sequence ID" value="GIX63616.1"/>
    <property type="molecule type" value="Genomic_DNA"/>
</dbReference>
<keyword evidence="6" id="KW-1015">Disulfide bond</keyword>
<gene>
    <name evidence="10" type="ORF">BcabD6B2_30510</name>
</gene>
<dbReference type="InterPro" id="IPR010884">
    <property type="entry name" value="6_CYS_dom"/>
</dbReference>
<feature type="signal peptide" evidence="8">
    <location>
        <begin position="1"/>
        <end position="24"/>
    </location>
</feature>
<evidence type="ECO:0000256" key="6">
    <source>
        <dbReference type="ARBA" id="ARBA00023157"/>
    </source>
</evidence>
<evidence type="ECO:0000256" key="2">
    <source>
        <dbReference type="ARBA" id="ARBA00004241"/>
    </source>
</evidence>
<evidence type="ECO:0000259" key="9">
    <source>
        <dbReference type="PROSITE" id="PS51701"/>
    </source>
</evidence>
<feature type="domain" description="6-Cys" evidence="9">
    <location>
        <begin position="478"/>
        <end position="613"/>
    </location>
</feature>
<organism evidence="10 11">
    <name type="scientific">Babesia caballi</name>
    <dbReference type="NCBI Taxonomy" id="5871"/>
    <lineage>
        <taxon>Eukaryota</taxon>
        <taxon>Sar</taxon>
        <taxon>Alveolata</taxon>
        <taxon>Apicomplexa</taxon>
        <taxon>Aconoidasida</taxon>
        <taxon>Piroplasmida</taxon>
        <taxon>Babesiidae</taxon>
        <taxon>Babesia</taxon>
    </lineage>
</organism>
<dbReference type="AlphaFoldDB" id="A0AAV4LTV9"/>
<dbReference type="Gene3D" id="2.60.40.2860">
    <property type="match status" value="2"/>
</dbReference>
<dbReference type="PROSITE" id="PS51701">
    <property type="entry name" value="6_CYS"/>
    <property type="match status" value="2"/>
</dbReference>
<accession>A0AAV4LTV9</accession>
<evidence type="ECO:0000256" key="1">
    <source>
        <dbReference type="ARBA" id="ARBA00004236"/>
    </source>
</evidence>
<dbReference type="GeneID" id="94195097"/>
<feature type="chain" id="PRO_5043360466" evidence="8">
    <location>
        <begin position="25"/>
        <end position="616"/>
    </location>
</feature>